<dbReference type="OrthoDB" id="8958037at2759"/>
<protein>
    <submittedName>
        <fullName evidence="1">Uncharacterized protein</fullName>
    </submittedName>
</protein>
<reference evidence="1" key="1">
    <citation type="journal article" date="2023" name="Science">
        <title>Genome structures resolve the early diversification of teleost fishes.</title>
        <authorList>
            <person name="Parey E."/>
            <person name="Louis A."/>
            <person name="Montfort J."/>
            <person name="Bouchez O."/>
            <person name="Roques C."/>
            <person name="Iampietro C."/>
            <person name="Lluch J."/>
            <person name="Castinel A."/>
            <person name="Donnadieu C."/>
            <person name="Desvignes T."/>
            <person name="Floi Bucao C."/>
            <person name="Jouanno E."/>
            <person name="Wen M."/>
            <person name="Mejri S."/>
            <person name="Dirks R."/>
            <person name="Jansen H."/>
            <person name="Henkel C."/>
            <person name="Chen W.J."/>
            <person name="Zahm M."/>
            <person name="Cabau C."/>
            <person name="Klopp C."/>
            <person name="Thompson A.W."/>
            <person name="Robinson-Rechavi M."/>
            <person name="Braasch I."/>
            <person name="Lecointre G."/>
            <person name="Bobe J."/>
            <person name="Postlethwait J.H."/>
            <person name="Berthelot C."/>
            <person name="Roest Crollius H."/>
            <person name="Guiguen Y."/>
        </authorList>
    </citation>
    <scope>NUCLEOTIDE SEQUENCE</scope>
    <source>
        <strain evidence="1">WJC10195</strain>
    </source>
</reference>
<evidence type="ECO:0000313" key="2">
    <source>
        <dbReference type="Proteomes" id="UP001152622"/>
    </source>
</evidence>
<dbReference type="AlphaFoldDB" id="A0A9Q1ESL4"/>
<keyword evidence="2" id="KW-1185">Reference proteome</keyword>
<comment type="caution">
    <text evidence="1">The sequence shown here is derived from an EMBL/GenBank/DDBJ whole genome shotgun (WGS) entry which is preliminary data.</text>
</comment>
<sequence>MLELGQTIRVTHLKGTKHHHYGFRLNSTSFTEIMEWETRVREEEITVIGISEDEGSYILLTEDFSEVQLPSTLWMGSMEAFASRLPITVVMTLRGDVAEEVGNLFMDEE</sequence>
<accession>A0A9Q1ESL4</accession>
<dbReference type="EMBL" id="JAINUF010000013">
    <property type="protein sequence ID" value="KAJ8344207.1"/>
    <property type="molecule type" value="Genomic_DNA"/>
</dbReference>
<gene>
    <name evidence="1" type="ORF">SKAU_G00315360</name>
</gene>
<organism evidence="1 2">
    <name type="scientific">Synaphobranchus kaupii</name>
    <name type="common">Kaup's arrowtooth eel</name>
    <dbReference type="NCBI Taxonomy" id="118154"/>
    <lineage>
        <taxon>Eukaryota</taxon>
        <taxon>Metazoa</taxon>
        <taxon>Chordata</taxon>
        <taxon>Craniata</taxon>
        <taxon>Vertebrata</taxon>
        <taxon>Euteleostomi</taxon>
        <taxon>Actinopterygii</taxon>
        <taxon>Neopterygii</taxon>
        <taxon>Teleostei</taxon>
        <taxon>Anguilliformes</taxon>
        <taxon>Synaphobranchidae</taxon>
        <taxon>Synaphobranchus</taxon>
    </lineage>
</organism>
<proteinExistence type="predicted"/>
<name>A0A9Q1ESL4_SYNKA</name>
<evidence type="ECO:0000313" key="1">
    <source>
        <dbReference type="EMBL" id="KAJ8344207.1"/>
    </source>
</evidence>
<dbReference type="Proteomes" id="UP001152622">
    <property type="component" value="Chromosome 13"/>
</dbReference>